<dbReference type="EMBL" id="UINC01078760">
    <property type="protein sequence ID" value="SVC20145.1"/>
    <property type="molecule type" value="Genomic_DNA"/>
</dbReference>
<dbReference type="SUPFAM" id="SSF51735">
    <property type="entry name" value="NAD(P)-binding Rossmann-fold domains"/>
    <property type="match status" value="1"/>
</dbReference>
<gene>
    <name evidence="3" type="ORF">METZ01_LOCUS272999</name>
</gene>
<dbReference type="GO" id="GO:0016616">
    <property type="term" value="F:oxidoreductase activity, acting on the CH-OH group of donors, NAD or NADP as acceptor"/>
    <property type="evidence" value="ECO:0007669"/>
    <property type="project" value="TreeGrafter"/>
</dbReference>
<organism evidence="3">
    <name type="scientific">marine metagenome</name>
    <dbReference type="NCBI Taxonomy" id="408172"/>
    <lineage>
        <taxon>unclassified sequences</taxon>
        <taxon>metagenomes</taxon>
        <taxon>ecological metagenomes</taxon>
    </lineage>
</organism>
<dbReference type="PRINTS" id="PR00081">
    <property type="entry name" value="GDHRDH"/>
</dbReference>
<dbReference type="AlphaFoldDB" id="A0A382K917"/>
<keyword evidence="2" id="KW-0560">Oxidoreductase</keyword>
<protein>
    <submittedName>
        <fullName evidence="3">Uncharacterized protein</fullName>
    </submittedName>
</protein>
<dbReference type="Gene3D" id="3.40.50.720">
    <property type="entry name" value="NAD(P)-binding Rossmann-like Domain"/>
    <property type="match status" value="1"/>
</dbReference>
<evidence type="ECO:0000256" key="2">
    <source>
        <dbReference type="ARBA" id="ARBA00023002"/>
    </source>
</evidence>
<comment type="similarity">
    <text evidence="1">Belongs to the short-chain dehydrogenases/reductases (SDR) family.</text>
</comment>
<dbReference type="Pfam" id="PF13561">
    <property type="entry name" value="adh_short_C2"/>
    <property type="match status" value="1"/>
</dbReference>
<dbReference type="FunFam" id="3.40.50.720:FF:000084">
    <property type="entry name" value="Short-chain dehydrogenase reductase"/>
    <property type="match status" value="1"/>
</dbReference>
<name>A0A382K917_9ZZZZ</name>
<dbReference type="InterPro" id="IPR002347">
    <property type="entry name" value="SDR_fam"/>
</dbReference>
<dbReference type="PRINTS" id="PR00080">
    <property type="entry name" value="SDRFAMILY"/>
</dbReference>
<dbReference type="PANTHER" id="PTHR42760:SF133">
    <property type="entry name" value="3-OXOACYL-[ACYL-CARRIER-PROTEIN] REDUCTASE"/>
    <property type="match status" value="1"/>
</dbReference>
<reference evidence="3" key="1">
    <citation type="submission" date="2018-05" db="EMBL/GenBank/DDBJ databases">
        <authorList>
            <person name="Lanie J.A."/>
            <person name="Ng W.-L."/>
            <person name="Kazmierczak K.M."/>
            <person name="Andrzejewski T.M."/>
            <person name="Davidsen T.M."/>
            <person name="Wayne K.J."/>
            <person name="Tettelin H."/>
            <person name="Glass J.I."/>
            <person name="Rusch D."/>
            <person name="Podicherti R."/>
            <person name="Tsui H.-C.T."/>
            <person name="Winkler M.E."/>
        </authorList>
    </citation>
    <scope>NUCLEOTIDE SEQUENCE</scope>
</reference>
<dbReference type="InterPro" id="IPR036291">
    <property type="entry name" value="NAD(P)-bd_dom_sf"/>
</dbReference>
<proteinExistence type="inferred from homology"/>
<feature type="non-terminal residue" evidence="3">
    <location>
        <position position="1"/>
    </location>
</feature>
<dbReference type="PANTHER" id="PTHR42760">
    <property type="entry name" value="SHORT-CHAIN DEHYDROGENASES/REDUCTASES FAMILY MEMBER"/>
    <property type="match status" value="1"/>
</dbReference>
<evidence type="ECO:0000256" key="1">
    <source>
        <dbReference type="ARBA" id="ARBA00006484"/>
    </source>
</evidence>
<evidence type="ECO:0000313" key="3">
    <source>
        <dbReference type="EMBL" id="SVC20145.1"/>
    </source>
</evidence>
<accession>A0A382K917</accession>
<sequence length="248" mass="26153">VALVTGAARGIGRAIADLLGANGAHVVYTDVDEAALASITGADTRCLDVTDVDGTQQTVDAIIADHGRIDILVNNAGVNTADHRVPIDEFPKAEWDRLLAVDLDGPYHVSKAVIPSMRTQQYERIINISSIAGLVPLRLQSAFVAAKAGVVNLTKSMAIELGSAGILVNAVAPGSTLTDGTRQLFYGDDGMFRESMQELLAHIPLGRPGDVEEIAHAVLFLAAPESSYVNGHVLVVDGGWTAGYVRNF</sequence>